<evidence type="ECO:0000259" key="2">
    <source>
        <dbReference type="PROSITE" id="PS51464"/>
    </source>
</evidence>
<proteinExistence type="predicted"/>
<dbReference type="GO" id="GO:0003677">
    <property type="term" value="F:DNA binding"/>
    <property type="evidence" value="ECO:0007669"/>
    <property type="project" value="InterPro"/>
</dbReference>
<comment type="caution">
    <text evidence="3">The sequence shown here is derived from an EMBL/GenBank/DDBJ whole genome shotgun (WGS) entry which is preliminary data.</text>
</comment>
<dbReference type="RefSeq" id="WP_118154479.1">
    <property type="nucleotide sequence ID" value="NZ_QWEY01000009.1"/>
</dbReference>
<dbReference type="EMBL" id="QWEY01000009">
    <property type="protein sequence ID" value="RGP36291.1"/>
    <property type="molecule type" value="Genomic_DNA"/>
</dbReference>
<evidence type="ECO:0000313" key="3">
    <source>
        <dbReference type="EMBL" id="RGP36291.1"/>
    </source>
</evidence>
<dbReference type="InterPro" id="IPR000281">
    <property type="entry name" value="HTH_RpiR"/>
</dbReference>
<dbReference type="PANTHER" id="PTHR30514">
    <property type="entry name" value="GLUCOKINASE"/>
    <property type="match status" value="1"/>
</dbReference>
<dbReference type="PANTHER" id="PTHR30514:SF18">
    <property type="entry name" value="RPIR-FAMILY TRANSCRIPTIONAL REGULATOR"/>
    <property type="match status" value="1"/>
</dbReference>
<dbReference type="Pfam" id="PF01418">
    <property type="entry name" value="HTH_6"/>
    <property type="match status" value="1"/>
</dbReference>
<gene>
    <name evidence="3" type="ORF">D1012_16030</name>
</gene>
<dbReference type="PROSITE" id="PS51071">
    <property type="entry name" value="HTH_RPIR"/>
    <property type="match status" value="1"/>
</dbReference>
<dbReference type="GO" id="GO:0097367">
    <property type="term" value="F:carbohydrate derivative binding"/>
    <property type="evidence" value="ECO:0007669"/>
    <property type="project" value="InterPro"/>
</dbReference>
<dbReference type="InterPro" id="IPR001347">
    <property type="entry name" value="SIS_dom"/>
</dbReference>
<dbReference type="Gene3D" id="3.40.50.10490">
    <property type="entry name" value="Glucose-6-phosphate isomerase like protein, domain 1"/>
    <property type="match status" value="1"/>
</dbReference>
<feature type="domain" description="HTH rpiR-type" evidence="1">
    <location>
        <begin position="7"/>
        <end position="83"/>
    </location>
</feature>
<dbReference type="InterPro" id="IPR046348">
    <property type="entry name" value="SIS_dom_sf"/>
</dbReference>
<keyword evidence="4" id="KW-1185">Reference proteome</keyword>
<dbReference type="AlphaFoldDB" id="A0A411YZQ0"/>
<evidence type="ECO:0000259" key="1">
    <source>
        <dbReference type="PROSITE" id="PS51071"/>
    </source>
</evidence>
<name>A0A411YZQ0_9RHOB</name>
<dbReference type="PROSITE" id="PS51464">
    <property type="entry name" value="SIS"/>
    <property type="match status" value="1"/>
</dbReference>
<dbReference type="OrthoDB" id="8582409at2"/>
<feature type="domain" description="SIS" evidence="2">
    <location>
        <begin position="136"/>
        <end position="273"/>
    </location>
</feature>
<dbReference type="InterPro" id="IPR047640">
    <property type="entry name" value="RpiR-like"/>
</dbReference>
<dbReference type="GO" id="GO:1901135">
    <property type="term" value="P:carbohydrate derivative metabolic process"/>
    <property type="evidence" value="ECO:0007669"/>
    <property type="project" value="InterPro"/>
</dbReference>
<sequence>MQDDAGNDLKERLEAMLSSGTPNERAIAAYLLENIARLPFETSATIAQAIRVSEVSVGRFARALGYRNLKEMKEALKSDVDLAAFAGVGDSPWLQGSALRAHFNAGQGVGGAALERELRAVMRNHQLATTPEFAACVQRLATARQVLVAGFQTERGLAAYLAHNLSYLRPAVRVLSLESGHFADLFLDDPQGTALVVIETRRYSRLAVELVAKAQAEGIPVTVITDPYCGWAPELATEVLRVDTDFSHFWDATGQIAGLINLMVIKVFEQLGPEVEQRMTRIAENYRSFVGHQR</sequence>
<organism evidence="3 4">
    <name type="scientific">Pseudotabrizicola alkalilacus</name>
    <dbReference type="NCBI Taxonomy" id="2305252"/>
    <lineage>
        <taxon>Bacteria</taxon>
        <taxon>Pseudomonadati</taxon>
        <taxon>Pseudomonadota</taxon>
        <taxon>Alphaproteobacteria</taxon>
        <taxon>Rhodobacterales</taxon>
        <taxon>Paracoccaceae</taxon>
        <taxon>Pseudotabrizicola</taxon>
    </lineage>
</organism>
<accession>A0A411YZQ0</accession>
<dbReference type="Proteomes" id="UP000284547">
    <property type="component" value="Unassembled WGS sequence"/>
</dbReference>
<dbReference type="SUPFAM" id="SSF53697">
    <property type="entry name" value="SIS domain"/>
    <property type="match status" value="1"/>
</dbReference>
<reference evidence="3 4" key="1">
    <citation type="submission" date="2018-08" db="EMBL/GenBank/DDBJ databases">
        <title>Flavobacterium tibetense sp. nov., isolated from a wetland YonghuCo on Tibetan Plateau.</title>
        <authorList>
            <person name="Phurbu D."/>
            <person name="Lu H."/>
            <person name="Xing P."/>
        </authorList>
    </citation>
    <scope>NUCLEOTIDE SEQUENCE [LARGE SCALE GENOMIC DNA]</scope>
    <source>
        <strain evidence="3 4">DJC</strain>
    </source>
</reference>
<dbReference type="SUPFAM" id="SSF46689">
    <property type="entry name" value="Homeodomain-like"/>
    <property type="match status" value="1"/>
</dbReference>
<dbReference type="InterPro" id="IPR009057">
    <property type="entry name" value="Homeodomain-like_sf"/>
</dbReference>
<dbReference type="GO" id="GO:0003700">
    <property type="term" value="F:DNA-binding transcription factor activity"/>
    <property type="evidence" value="ECO:0007669"/>
    <property type="project" value="InterPro"/>
</dbReference>
<dbReference type="Gene3D" id="1.10.10.10">
    <property type="entry name" value="Winged helix-like DNA-binding domain superfamily/Winged helix DNA-binding domain"/>
    <property type="match status" value="1"/>
</dbReference>
<evidence type="ECO:0000313" key="4">
    <source>
        <dbReference type="Proteomes" id="UP000284547"/>
    </source>
</evidence>
<dbReference type="InterPro" id="IPR036388">
    <property type="entry name" value="WH-like_DNA-bd_sf"/>
</dbReference>
<protein>
    <submittedName>
        <fullName evidence="3">MurR/RpiR family transcriptional regulator</fullName>
    </submittedName>
</protein>